<protein>
    <submittedName>
        <fullName evidence="1">Uncharacterized protein</fullName>
    </submittedName>
</protein>
<proteinExistence type="predicted"/>
<keyword evidence="2" id="KW-1185">Reference proteome</keyword>
<evidence type="ECO:0000313" key="1">
    <source>
        <dbReference type="EMBL" id="KAJ8008383.1"/>
    </source>
</evidence>
<sequence>MYGTSGMPDLMPPNGQGRDGPVGEFNRALIHVVQNGHDERPNPHRLGHRAPKLGQIGRSRKVDLGDEDVGDIINNNRQCPVSLHLSPIS</sequence>
<dbReference type="EMBL" id="CM055735">
    <property type="protein sequence ID" value="KAJ8008383.1"/>
    <property type="molecule type" value="Genomic_DNA"/>
</dbReference>
<dbReference type="Proteomes" id="UP001157502">
    <property type="component" value="Chromosome 8"/>
</dbReference>
<organism evidence="1 2">
    <name type="scientific">Dallia pectoralis</name>
    <name type="common">Alaska blackfish</name>
    <dbReference type="NCBI Taxonomy" id="75939"/>
    <lineage>
        <taxon>Eukaryota</taxon>
        <taxon>Metazoa</taxon>
        <taxon>Chordata</taxon>
        <taxon>Craniata</taxon>
        <taxon>Vertebrata</taxon>
        <taxon>Euteleostomi</taxon>
        <taxon>Actinopterygii</taxon>
        <taxon>Neopterygii</taxon>
        <taxon>Teleostei</taxon>
        <taxon>Protacanthopterygii</taxon>
        <taxon>Esociformes</taxon>
        <taxon>Umbridae</taxon>
        <taxon>Dallia</taxon>
    </lineage>
</organism>
<name>A0ACC2GXB7_DALPE</name>
<evidence type="ECO:0000313" key="2">
    <source>
        <dbReference type="Proteomes" id="UP001157502"/>
    </source>
</evidence>
<gene>
    <name evidence="1" type="ORF">DPEC_G00104250</name>
</gene>
<reference evidence="1" key="1">
    <citation type="submission" date="2021-05" db="EMBL/GenBank/DDBJ databases">
        <authorList>
            <person name="Pan Q."/>
            <person name="Jouanno E."/>
            <person name="Zahm M."/>
            <person name="Klopp C."/>
            <person name="Cabau C."/>
            <person name="Louis A."/>
            <person name="Berthelot C."/>
            <person name="Parey E."/>
            <person name="Roest Crollius H."/>
            <person name="Montfort J."/>
            <person name="Robinson-Rechavi M."/>
            <person name="Bouchez O."/>
            <person name="Lampietro C."/>
            <person name="Lopez Roques C."/>
            <person name="Donnadieu C."/>
            <person name="Postlethwait J."/>
            <person name="Bobe J."/>
            <person name="Dillon D."/>
            <person name="Chandos A."/>
            <person name="von Hippel F."/>
            <person name="Guiguen Y."/>
        </authorList>
    </citation>
    <scope>NUCLEOTIDE SEQUENCE</scope>
    <source>
        <strain evidence="1">YG-Jan2019</strain>
    </source>
</reference>
<comment type="caution">
    <text evidence="1">The sequence shown here is derived from an EMBL/GenBank/DDBJ whole genome shotgun (WGS) entry which is preliminary data.</text>
</comment>
<accession>A0ACC2GXB7</accession>